<sequence>MKMPETARYTALIAGNAKQAAMDMGKVMELEIDADADKLAQFKAANDYPLLSREFLHRHASTSSAPRPHGFCSTSPSTARISPRRTSSPPFTSSNRPTR</sequence>
<dbReference type="EMBL" id="CAJEUB010000040">
    <property type="protein sequence ID" value="CAD1847227.1"/>
    <property type="molecule type" value="Genomic_DNA"/>
</dbReference>
<gene>
    <name evidence="2" type="ORF">CB5_LOCUS30438</name>
</gene>
<evidence type="ECO:0000256" key="1">
    <source>
        <dbReference type="SAM" id="MobiDB-lite"/>
    </source>
</evidence>
<feature type="compositionally biased region" description="Low complexity" evidence="1">
    <location>
        <begin position="73"/>
        <end position="99"/>
    </location>
</feature>
<evidence type="ECO:0000313" key="2">
    <source>
        <dbReference type="EMBL" id="CAD1847227.1"/>
    </source>
</evidence>
<proteinExistence type="predicted"/>
<dbReference type="AlphaFoldDB" id="A0A6V7QWI0"/>
<organism evidence="2">
    <name type="scientific">Ananas comosus var. bracteatus</name>
    <name type="common">red pineapple</name>
    <dbReference type="NCBI Taxonomy" id="296719"/>
    <lineage>
        <taxon>Eukaryota</taxon>
        <taxon>Viridiplantae</taxon>
        <taxon>Streptophyta</taxon>
        <taxon>Embryophyta</taxon>
        <taxon>Tracheophyta</taxon>
        <taxon>Spermatophyta</taxon>
        <taxon>Magnoliopsida</taxon>
        <taxon>Liliopsida</taxon>
        <taxon>Poales</taxon>
        <taxon>Bromeliaceae</taxon>
        <taxon>Bromelioideae</taxon>
        <taxon>Ananas</taxon>
    </lineage>
</organism>
<reference evidence="2" key="1">
    <citation type="submission" date="2020-07" db="EMBL/GenBank/DDBJ databases">
        <authorList>
            <person name="Lin J."/>
        </authorList>
    </citation>
    <scope>NUCLEOTIDE SEQUENCE</scope>
</reference>
<protein>
    <submittedName>
        <fullName evidence="2">Uncharacterized protein</fullName>
    </submittedName>
</protein>
<name>A0A6V7QWI0_ANACO</name>
<accession>A0A6V7QWI0</accession>
<feature type="region of interest" description="Disordered" evidence="1">
    <location>
        <begin position="59"/>
        <end position="99"/>
    </location>
</feature>